<keyword evidence="2 5" id="KW-0812">Transmembrane</keyword>
<gene>
    <name evidence="7" type="ORF">AWZ03_004634</name>
</gene>
<evidence type="ECO:0000256" key="5">
    <source>
        <dbReference type="RuleBase" id="RU004379"/>
    </source>
</evidence>
<dbReference type="EMBL" id="LSRL02000028">
    <property type="protein sequence ID" value="TDG48950.1"/>
    <property type="molecule type" value="Genomic_DNA"/>
</dbReference>
<reference evidence="7 8" key="1">
    <citation type="journal article" date="2019" name="J. Hered.">
        <title>An Improved Genome Assembly for Drosophila navojoa, the Basal Species in the mojavensis Cluster.</title>
        <authorList>
            <person name="Vanderlinde T."/>
            <person name="Dupim E.G."/>
            <person name="Nazario-Yepiz N.O."/>
            <person name="Carvalho A.B."/>
        </authorList>
    </citation>
    <scope>NUCLEOTIDE SEQUENCE [LARGE SCALE GENOMIC DNA]</scope>
    <source>
        <strain evidence="7">Navoj_Jal97</strain>
        <tissue evidence="7">Whole organism</tissue>
    </source>
</reference>
<dbReference type="InterPro" id="IPR006214">
    <property type="entry name" value="Bax_inhibitor_1-related"/>
</dbReference>
<feature type="transmembrane region" description="Helical" evidence="5">
    <location>
        <begin position="239"/>
        <end position="262"/>
    </location>
</feature>
<dbReference type="GO" id="GO:0016020">
    <property type="term" value="C:membrane"/>
    <property type="evidence" value="ECO:0007669"/>
    <property type="project" value="UniProtKB-SubCell"/>
</dbReference>
<dbReference type="KEGG" id="dnv:108655215"/>
<evidence type="ECO:0000313" key="7">
    <source>
        <dbReference type="EMBL" id="TDG48950.1"/>
    </source>
</evidence>
<proteinExistence type="inferred from homology"/>
<comment type="subcellular location">
    <subcellularLocation>
        <location evidence="1">Membrane</location>
        <topology evidence="1">Multi-pass membrane protein</topology>
    </subcellularLocation>
</comment>
<feature type="transmembrane region" description="Helical" evidence="5">
    <location>
        <begin position="153"/>
        <end position="176"/>
    </location>
</feature>
<evidence type="ECO:0000256" key="6">
    <source>
        <dbReference type="SAM" id="MobiDB-lite"/>
    </source>
</evidence>
<feature type="compositionally biased region" description="Pro residues" evidence="6">
    <location>
        <begin position="26"/>
        <end position="35"/>
    </location>
</feature>
<evidence type="ECO:0000256" key="3">
    <source>
        <dbReference type="ARBA" id="ARBA00022989"/>
    </source>
</evidence>
<keyword evidence="3 5" id="KW-1133">Transmembrane helix</keyword>
<feature type="transmembrane region" description="Helical" evidence="5">
    <location>
        <begin position="94"/>
        <end position="115"/>
    </location>
</feature>
<evidence type="ECO:0000256" key="2">
    <source>
        <dbReference type="ARBA" id="ARBA00022692"/>
    </source>
</evidence>
<feature type="transmembrane region" description="Helical" evidence="5">
    <location>
        <begin position="214"/>
        <end position="233"/>
    </location>
</feature>
<feature type="transmembrane region" description="Helical" evidence="5">
    <location>
        <begin position="127"/>
        <end position="146"/>
    </location>
</feature>
<dbReference type="OrthoDB" id="7933078at2759"/>
<evidence type="ECO:0000256" key="1">
    <source>
        <dbReference type="ARBA" id="ARBA00004141"/>
    </source>
</evidence>
<keyword evidence="4 5" id="KW-0472">Membrane</keyword>
<feature type="transmembrane region" description="Helical" evidence="5">
    <location>
        <begin position="274"/>
        <end position="293"/>
    </location>
</feature>
<feature type="region of interest" description="Disordered" evidence="6">
    <location>
        <begin position="1"/>
        <end position="40"/>
    </location>
</feature>
<protein>
    <submittedName>
        <fullName evidence="7">Uncharacterized protein</fullName>
    </submittedName>
</protein>
<evidence type="ECO:0000313" key="8">
    <source>
        <dbReference type="Proteomes" id="UP000295192"/>
    </source>
</evidence>
<comment type="similarity">
    <text evidence="5">Belongs to the BI1 family.</text>
</comment>
<dbReference type="AlphaFoldDB" id="A0A484BLN9"/>
<accession>A0A484BLN9</accession>
<evidence type="ECO:0000256" key="4">
    <source>
        <dbReference type="ARBA" id="ARBA00023136"/>
    </source>
</evidence>
<dbReference type="Pfam" id="PF01027">
    <property type="entry name" value="Bax1-I"/>
    <property type="match status" value="1"/>
</dbReference>
<sequence length="299" mass="33237">MSYNRMETPKDLSEMQRPINNGERYPPIPLPPPPSLGTESKQGMHINPSTYLDSAPIIINNSTVLVVEGQDESLDTKNLIFNDQTIRKGFIRKVYLILLTQLLFTCGVICIFMYHGPTKLFVRNNPIVVMVAMVVNLVVLISMACCETTRRHFPVNFICLGLFTVTMSLMLGGVASFMDANLVLIAVGITALLVAALSIFAIQTKYDFTAMGGVLIAIVISLLILAFAGAFLRQTFGETAFACLGALFGSFMLIYDTQLIIGGTHKYQFNPEDYIFAALTLYIDVVRIFLYILRFMARK</sequence>
<dbReference type="PANTHER" id="PTHR23291:SF47">
    <property type="entry name" value="TRANSMEMBRANE BAX INHIBITOR MOTIF CONTAINING 7"/>
    <property type="match status" value="1"/>
</dbReference>
<dbReference type="CDD" id="cd10428">
    <property type="entry name" value="LFG_like"/>
    <property type="match status" value="1"/>
</dbReference>
<dbReference type="STRING" id="7232.A0A484BLN9"/>
<organism evidence="7 8">
    <name type="scientific">Drosophila navojoa</name>
    <name type="common">Fruit fly</name>
    <dbReference type="NCBI Taxonomy" id="7232"/>
    <lineage>
        <taxon>Eukaryota</taxon>
        <taxon>Metazoa</taxon>
        <taxon>Ecdysozoa</taxon>
        <taxon>Arthropoda</taxon>
        <taxon>Hexapoda</taxon>
        <taxon>Insecta</taxon>
        <taxon>Pterygota</taxon>
        <taxon>Neoptera</taxon>
        <taxon>Endopterygota</taxon>
        <taxon>Diptera</taxon>
        <taxon>Brachycera</taxon>
        <taxon>Muscomorpha</taxon>
        <taxon>Ephydroidea</taxon>
        <taxon>Drosophilidae</taxon>
        <taxon>Drosophila</taxon>
    </lineage>
</organism>
<dbReference type="Proteomes" id="UP000295192">
    <property type="component" value="Unassembled WGS sequence"/>
</dbReference>
<dbReference type="OMA" id="EFIWASV"/>
<dbReference type="PANTHER" id="PTHR23291">
    <property type="entry name" value="BAX INHIBITOR-RELATED"/>
    <property type="match status" value="1"/>
</dbReference>
<comment type="caution">
    <text evidence="7">The sequence shown here is derived from an EMBL/GenBank/DDBJ whole genome shotgun (WGS) entry which is preliminary data.</text>
</comment>
<keyword evidence="8" id="KW-1185">Reference proteome</keyword>
<feature type="transmembrane region" description="Helical" evidence="5">
    <location>
        <begin position="182"/>
        <end position="202"/>
    </location>
</feature>
<name>A0A484BLN9_DRONA</name>